<sequence>MEEREKLVFLAKLAEQAERYDDMVEFMKNLARMDVDMSAEERHLFSVGFKNTIGAKRASWRIICSHEQKVTTDRQTGVMIDAYKKKVEDELRKVCNEVLSIIAIHCLPLANAGENVVFFYKMNGDYYRYLAEFSTGTERKADSDQSLMAYQHAMVVASSELSPAHQIRLGLALNLSVFFYEIMNSHERACQVAKQAFDEALTEINSGEGVYKDSTLMMQLLKDNLALWTSELTGGEASKDNDVDMEVMLYWQFTVMRVSFELNTLENHLSSAILLMNMWVRIHGGADFTVWLSGPWWAVGPANGQEKWAGPSWAHGRKRRYKTHSGNPSWPRCSGPHPGSPPPGRPSAGRPATTPGILLNCFLDLDVATGSSHHQPCGNKCELRCAHQGGRNGHEQDDRSLV</sequence>
<evidence type="ECO:0000259" key="3">
    <source>
        <dbReference type="SMART" id="SM00101"/>
    </source>
</evidence>
<evidence type="ECO:0000313" key="4">
    <source>
        <dbReference type="EMBL" id="CAD6253183.1"/>
    </source>
</evidence>
<gene>
    <name evidence="4" type="ORF">NCGR_LOCUS36819</name>
</gene>
<evidence type="ECO:0000256" key="1">
    <source>
        <dbReference type="ARBA" id="ARBA00006141"/>
    </source>
</evidence>
<reference evidence="4" key="1">
    <citation type="submission" date="2020-10" db="EMBL/GenBank/DDBJ databases">
        <authorList>
            <person name="Han B."/>
            <person name="Lu T."/>
            <person name="Zhao Q."/>
            <person name="Huang X."/>
            <person name="Zhao Y."/>
        </authorList>
    </citation>
    <scope>NUCLEOTIDE SEQUENCE</scope>
</reference>
<comment type="similarity">
    <text evidence="1">Belongs to the 14-3-3 family.</text>
</comment>
<organism evidence="4 5">
    <name type="scientific">Miscanthus lutarioriparius</name>
    <dbReference type="NCBI Taxonomy" id="422564"/>
    <lineage>
        <taxon>Eukaryota</taxon>
        <taxon>Viridiplantae</taxon>
        <taxon>Streptophyta</taxon>
        <taxon>Embryophyta</taxon>
        <taxon>Tracheophyta</taxon>
        <taxon>Spermatophyta</taxon>
        <taxon>Magnoliopsida</taxon>
        <taxon>Liliopsida</taxon>
        <taxon>Poales</taxon>
        <taxon>Poaceae</taxon>
        <taxon>PACMAD clade</taxon>
        <taxon>Panicoideae</taxon>
        <taxon>Andropogonodae</taxon>
        <taxon>Andropogoneae</taxon>
        <taxon>Saccharinae</taxon>
        <taxon>Miscanthus</taxon>
    </lineage>
</organism>
<feature type="region of interest" description="Disordered" evidence="2">
    <location>
        <begin position="307"/>
        <end position="351"/>
    </location>
</feature>
<dbReference type="PANTHER" id="PTHR18860">
    <property type="entry name" value="14-3-3 PROTEIN"/>
    <property type="match status" value="1"/>
</dbReference>
<accession>A0A811PYP2</accession>
<dbReference type="Gene3D" id="1.20.190.20">
    <property type="entry name" value="14-3-3 domain"/>
    <property type="match status" value="1"/>
</dbReference>
<name>A0A811PYP2_9POAL</name>
<dbReference type="AlphaFoldDB" id="A0A811PYP2"/>
<dbReference type="PRINTS" id="PR00305">
    <property type="entry name" value="1433ZETA"/>
</dbReference>
<dbReference type="Pfam" id="PF00244">
    <property type="entry name" value="14-3-3"/>
    <property type="match status" value="1"/>
</dbReference>
<keyword evidence="5" id="KW-1185">Reference proteome</keyword>
<evidence type="ECO:0000256" key="2">
    <source>
        <dbReference type="SAM" id="MobiDB-lite"/>
    </source>
</evidence>
<dbReference type="CDD" id="cd08774">
    <property type="entry name" value="14-3-3"/>
    <property type="match status" value="1"/>
</dbReference>
<dbReference type="Proteomes" id="UP000604825">
    <property type="component" value="Unassembled WGS sequence"/>
</dbReference>
<comment type="caution">
    <text evidence="4">The sequence shown here is derived from an EMBL/GenBank/DDBJ whole genome shotgun (WGS) entry which is preliminary data.</text>
</comment>
<dbReference type="SMART" id="SM00101">
    <property type="entry name" value="14_3_3"/>
    <property type="match status" value="1"/>
</dbReference>
<evidence type="ECO:0000313" key="5">
    <source>
        <dbReference type="Proteomes" id="UP000604825"/>
    </source>
</evidence>
<protein>
    <recommendedName>
        <fullName evidence="3">14-3-3 domain-containing protein</fullName>
    </recommendedName>
</protein>
<dbReference type="OrthoDB" id="10260625at2759"/>
<dbReference type="InterPro" id="IPR023410">
    <property type="entry name" value="14-3-3_domain"/>
</dbReference>
<dbReference type="EMBL" id="CAJGYO010000009">
    <property type="protein sequence ID" value="CAD6253183.1"/>
    <property type="molecule type" value="Genomic_DNA"/>
</dbReference>
<dbReference type="SUPFAM" id="SSF48445">
    <property type="entry name" value="14-3-3 protein"/>
    <property type="match status" value="1"/>
</dbReference>
<proteinExistence type="inferred from homology"/>
<dbReference type="InterPro" id="IPR036815">
    <property type="entry name" value="14-3-3_dom_sf"/>
</dbReference>
<dbReference type="InterPro" id="IPR000308">
    <property type="entry name" value="14-3-3"/>
</dbReference>
<feature type="domain" description="14-3-3" evidence="3">
    <location>
        <begin position="4"/>
        <end position="242"/>
    </location>
</feature>